<dbReference type="Gene3D" id="2.70.70.10">
    <property type="entry name" value="Glucose Permease (Domain IIA)"/>
    <property type="match status" value="1"/>
</dbReference>
<dbReference type="GO" id="GO:0009401">
    <property type="term" value="P:phosphoenolpyruvate-dependent sugar phosphotransferase system"/>
    <property type="evidence" value="ECO:0007669"/>
    <property type="project" value="UniProtKB-KW"/>
</dbReference>
<evidence type="ECO:0000256" key="2">
    <source>
        <dbReference type="ARBA" id="ARBA00004651"/>
    </source>
</evidence>
<evidence type="ECO:0000256" key="6">
    <source>
        <dbReference type="ARBA" id="ARBA00022683"/>
    </source>
</evidence>
<proteinExistence type="predicted"/>
<keyword evidence="6" id="KW-0598">Phosphotransferase system</keyword>
<sequence>MFNFLKKGPVGQVTAPVSGSYLPIEQVTDEVFASKAVGDGFAITPDERQTTISAPIDGVVSSIFPTKHAIMITTKQNVEILIHMGIDTVELKGAPFTMHVEAGDRVKAGEAIVDIDWQQLAAAQKATTIMVVSSNATFAPAEPLPTTVTTDTIIGQFDLAAE</sequence>
<dbReference type="AlphaFoldDB" id="A0A1X7QJB5"/>
<dbReference type="EMBL" id="CP031003">
    <property type="protein sequence ID" value="AXN35657.1"/>
    <property type="molecule type" value="Genomic_DNA"/>
</dbReference>
<evidence type="ECO:0000256" key="3">
    <source>
        <dbReference type="ARBA" id="ARBA00022448"/>
    </source>
</evidence>
<keyword evidence="5" id="KW-0808">Transferase</keyword>
<dbReference type="Pfam" id="PF00358">
    <property type="entry name" value="PTS_EIIA_1"/>
    <property type="match status" value="1"/>
</dbReference>
<evidence type="ECO:0000313" key="9">
    <source>
        <dbReference type="Proteomes" id="UP000257607"/>
    </source>
</evidence>
<keyword evidence="4 8" id="KW-0762">Sugar transport</keyword>
<organism evidence="8 9">
    <name type="scientific">Latilactobacillus curvatus</name>
    <name type="common">Lactobacillus curvatus</name>
    <dbReference type="NCBI Taxonomy" id="28038"/>
    <lineage>
        <taxon>Bacteria</taxon>
        <taxon>Bacillati</taxon>
        <taxon>Bacillota</taxon>
        <taxon>Bacilli</taxon>
        <taxon>Lactobacillales</taxon>
        <taxon>Lactobacillaceae</taxon>
        <taxon>Latilactobacillus</taxon>
    </lineage>
</organism>
<keyword evidence="3" id="KW-0813">Transport</keyword>
<dbReference type="NCBIfam" id="TIGR00830">
    <property type="entry name" value="PTBA"/>
    <property type="match status" value="1"/>
</dbReference>
<dbReference type="PROSITE" id="PS51093">
    <property type="entry name" value="PTS_EIIA_TYPE_1"/>
    <property type="match status" value="1"/>
</dbReference>
<accession>A0A1X7QJB5</accession>
<evidence type="ECO:0000256" key="4">
    <source>
        <dbReference type="ARBA" id="ARBA00022597"/>
    </source>
</evidence>
<protein>
    <submittedName>
        <fullName evidence="8">PTS glucose transporter subunit IIA</fullName>
    </submittedName>
</protein>
<evidence type="ECO:0000313" key="8">
    <source>
        <dbReference type="EMBL" id="AXN35657.1"/>
    </source>
</evidence>
<dbReference type="PANTHER" id="PTHR45008">
    <property type="entry name" value="PTS SYSTEM GLUCOSE-SPECIFIC EIIA COMPONENT"/>
    <property type="match status" value="1"/>
</dbReference>
<gene>
    <name evidence="8" type="ORF">DT351_04470</name>
</gene>
<dbReference type="SUPFAM" id="SSF51261">
    <property type="entry name" value="Duplicated hybrid motif"/>
    <property type="match status" value="1"/>
</dbReference>
<keyword evidence="7" id="KW-0418">Kinase</keyword>
<dbReference type="RefSeq" id="WP_076800662.1">
    <property type="nucleotide sequence ID" value="NZ_CBCPHQ010000001.1"/>
</dbReference>
<dbReference type="Proteomes" id="UP000257607">
    <property type="component" value="Chromosome"/>
</dbReference>
<dbReference type="PANTHER" id="PTHR45008:SF1">
    <property type="entry name" value="PTS SYSTEM GLUCOSE-SPECIFIC EIIA COMPONENT"/>
    <property type="match status" value="1"/>
</dbReference>
<comment type="subcellular location">
    <subcellularLocation>
        <location evidence="2">Cell membrane</location>
        <topology evidence="2">Multi-pass membrane protein</topology>
    </subcellularLocation>
    <subcellularLocation>
        <location evidence="1">Cytoplasm</location>
    </subcellularLocation>
</comment>
<dbReference type="InterPro" id="IPR011055">
    <property type="entry name" value="Dup_hybrid_motif"/>
</dbReference>
<evidence type="ECO:0000256" key="5">
    <source>
        <dbReference type="ARBA" id="ARBA00022679"/>
    </source>
</evidence>
<evidence type="ECO:0000256" key="7">
    <source>
        <dbReference type="ARBA" id="ARBA00022777"/>
    </source>
</evidence>
<dbReference type="GO" id="GO:0005737">
    <property type="term" value="C:cytoplasm"/>
    <property type="evidence" value="ECO:0007669"/>
    <property type="project" value="UniProtKB-SubCell"/>
</dbReference>
<dbReference type="InterPro" id="IPR001127">
    <property type="entry name" value="PTS_EIIA_1_perm"/>
</dbReference>
<name>A0A1X7QJB5_LATCU</name>
<dbReference type="GO" id="GO:0005886">
    <property type="term" value="C:plasma membrane"/>
    <property type="evidence" value="ECO:0007669"/>
    <property type="project" value="UniProtKB-SubCell"/>
</dbReference>
<evidence type="ECO:0000256" key="1">
    <source>
        <dbReference type="ARBA" id="ARBA00004496"/>
    </source>
</evidence>
<dbReference type="GO" id="GO:0016301">
    <property type="term" value="F:kinase activity"/>
    <property type="evidence" value="ECO:0007669"/>
    <property type="project" value="UniProtKB-KW"/>
</dbReference>
<dbReference type="InterPro" id="IPR050890">
    <property type="entry name" value="PTS_EIIA_component"/>
</dbReference>
<dbReference type="FunFam" id="2.70.70.10:FF:000001">
    <property type="entry name" value="PTS system glucose-specific IIA component"/>
    <property type="match status" value="1"/>
</dbReference>
<reference evidence="8 9" key="1">
    <citation type="submission" date="2018-07" db="EMBL/GenBank/DDBJ databases">
        <title>Lactobacillus curvatus genome sequence.</title>
        <authorList>
            <person name="Prechtl R."/>
        </authorList>
    </citation>
    <scope>NUCLEOTIDE SEQUENCE [LARGE SCALE GENOMIC DNA]</scope>
    <source>
        <strain evidence="8 9">TMW 1.1928</strain>
    </source>
</reference>